<protein>
    <submittedName>
        <fullName evidence="2">Uncharacterized protein</fullName>
    </submittedName>
</protein>
<dbReference type="OMA" id="RQEHYNE"/>
<name>A0A0M0KKF0_ALKHA</name>
<evidence type="ECO:0000313" key="2">
    <source>
        <dbReference type="EMBL" id="KOO39299.1"/>
    </source>
</evidence>
<accession>A0A0M0KKF0</accession>
<dbReference type="EMBL" id="LILD01000001">
    <property type="protein sequence ID" value="KOO39299.1"/>
    <property type="molecule type" value="Genomic_DNA"/>
</dbReference>
<dbReference type="PATRIC" id="fig|136160.3.peg.2590"/>
<evidence type="ECO:0000256" key="1">
    <source>
        <dbReference type="SAM" id="Coils"/>
    </source>
</evidence>
<sequence>MTVREHFFNMLEKVDQTLSEVEEQFEDGLRVGAYDDVAYHEAQLRLEQLNQELEGIVKSATPEQKEELERAVRQIRQLENRMILKR</sequence>
<dbReference type="Pfam" id="PF10732">
    <property type="entry name" value="DUF2524"/>
    <property type="match status" value="1"/>
</dbReference>
<reference evidence="2" key="1">
    <citation type="submission" date="2015-08" db="EMBL/GenBank/DDBJ databases">
        <title>Complete DNA Sequence of Pseudomonas syringae pv. actinidiae, the Causal Agent of Kiwifruit Canker Disease.</title>
        <authorList>
            <person name="Rikkerink E.H.A."/>
            <person name="Fineran P.C."/>
        </authorList>
    </citation>
    <scope>NUCLEOTIDE SEQUENCE</scope>
    <source>
        <strain evidence="2">DSM 13666</strain>
    </source>
</reference>
<proteinExistence type="predicted"/>
<organism evidence="2">
    <name type="scientific">Halalkalibacterium halodurans</name>
    <name type="common">Bacillus halodurans</name>
    <dbReference type="NCBI Taxonomy" id="86665"/>
    <lineage>
        <taxon>Bacteria</taxon>
        <taxon>Bacillati</taxon>
        <taxon>Bacillota</taxon>
        <taxon>Bacilli</taxon>
        <taxon>Bacillales</taxon>
        <taxon>Bacillaceae</taxon>
        <taxon>Halalkalibacterium (ex Joshi et al. 2022)</taxon>
    </lineage>
</organism>
<accession>A0A4Y7X2V4</accession>
<keyword evidence="1" id="KW-0175">Coiled coil</keyword>
<dbReference type="GeneID" id="87597329"/>
<dbReference type="InterPro" id="IPR019668">
    <property type="entry name" value="Uncharacterised_YtzC"/>
</dbReference>
<gene>
    <name evidence="2" type="ORF">AMD02_10940</name>
</gene>
<comment type="caution">
    <text evidence="2">The sequence shown here is derived from an EMBL/GenBank/DDBJ whole genome shotgun (WGS) entry which is preliminary data.</text>
</comment>
<feature type="coiled-coil region" evidence="1">
    <location>
        <begin position="39"/>
        <end position="81"/>
    </location>
</feature>
<dbReference type="AlphaFoldDB" id="A0A0M0KKF0"/>
<dbReference type="RefSeq" id="WP_010897875.1">
    <property type="nucleotide sequence ID" value="NZ_CP040441.1"/>
</dbReference>